<proteinExistence type="predicted"/>
<evidence type="ECO:0000313" key="1">
    <source>
        <dbReference type="EMBL" id="CRZ09604.1"/>
    </source>
</evidence>
<sequence length="229" mass="26807">MSPIPADTAKSIAYWILEACAQYNLADLEDIASDFLGYRPHEASTLRMRLKFAELRSLCENTPHVQLELDRLLQLYDELIPCSDPSNTDLKSPWFFFRTLIIVTSALNARNDEQVYERFCKRLLYFPSANKNSVWEVKRQIYLQQLAKEMESFANDAFNESETSQYLKLSKYVGQWHQYAEPLEKFIKSGAPVSKLVFLKQSLKMCIDQKLIVLVLFYPMRNRLEVLHF</sequence>
<protein>
    <submittedName>
        <fullName evidence="1">Uncharacterized protein</fullName>
    </submittedName>
</protein>
<accession>A0A0H5RLJ5</accession>
<dbReference type="EMBL" id="HACM01009162">
    <property type="protein sequence ID" value="CRZ09604.1"/>
    <property type="molecule type" value="Transcribed_RNA"/>
</dbReference>
<organism evidence="1">
    <name type="scientific">Spongospora subterranea</name>
    <dbReference type="NCBI Taxonomy" id="70186"/>
    <lineage>
        <taxon>Eukaryota</taxon>
        <taxon>Sar</taxon>
        <taxon>Rhizaria</taxon>
        <taxon>Endomyxa</taxon>
        <taxon>Phytomyxea</taxon>
        <taxon>Plasmodiophorida</taxon>
        <taxon>Plasmodiophoridae</taxon>
        <taxon>Spongospora</taxon>
    </lineage>
</organism>
<dbReference type="AlphaFoldDB" id="A0A0H5RLJ5"/>
<name>A0A0H5RLJ5_9EUKA</name>
<reference evidence="1" key="1">
    <citation type="submission" date="2015-04" db="EMBL/GenBank/DDBJ databases">
        <title>The genome sequence of the plant pathogenic Rhizarian Plasmodiophora brassicae reveals insights in its biotrophic life cycle and the origin of chitin synthesis.</title>
        <authorList>
            <person name="Schwelm A."/>
            <person name="Fogelqvist J."/>
            <person name="Knaust A."/>
            <person name="Julke S."/>
            <person name="Lilja T."/>
            <person name="Dhandapani V."/>
            <person name="Bonilla-Rosso G."/>
            <person name="Karlsson M."/>
            <person name="Shevchenko A."/>
            <person name="Choi S.R."/>
            <person name="Kim H.G."/>
            <person name="Park J.Y."/>
            <person name="Lim Y.P."/>
            <person name="Ludwig-Muller J."/>
            <person name="Dixelius C."/>
        </authorList>
    </citation>
    <scope>NUCLEOTIDE SEQUENCE</scope>
    <source>
        <tissue evidence="1">Potato root galls</tissue>
    </source>
</reference>